<evidence type="ECO:0000313" key="2">
    <source>
        <dbReference type="Proteomes" id="UP000824028"/>
    </source>
</evidence>
<organism evidence="1 2">
    <name type="scientific">Candidatus Bacteroides merdigallinarum</name>
    <dbReference type="NCBI Taxonomy" id="2838473"/>
    <lineage>
        <taxon>Bacteria</taxon>
        <taxon>Pseudomonadati</taxon>
        <taxon>Bacteroidota</taxon>
        <taxon>Bacteroidia</taxon>
        <taxon>Bacteroidales</taxon>
        <taxon>Bacteroidaceae</taxon>
        <taxon>Bacteroides</taxon>
    </lineage>
</organism>
<name>A0A9D2J251_9BACE</name>
<comment type="caution">
    <text evidence="1">The sequence shown here is derived from an EMBL/GenBank/DDBJ whole genome shotgun (WGS) entry which is preliminary data.</text>
</comment>
<reference evidence="1" key="1">
    <citation type="journal article" date="2021" name="PeerJ">
        <title>Extensive microbial diversity within the chicken gut microbiome revealed by metagenomics and culture.</title>
        <authorList>
            <person name="Gilroy R."/>
            <person name="Ravi A."/>
            <person name="Getino M."/>
            <person name="Pursley I."/>
            <person name="Horton D.L."/>
            <person name="Alikhan N.F."/>
            <person name="Baker D."/>
            <person name="Gharbi K."/>
            <person name="Hall N."/>
            <person name="Watson M."/>
            <person name="Adriaenssens E.M."/>
            <person name="Foster-Nyarko E."/>
            <person name="Jarju S."/>
            <person name="Secka A."/>
            <person name="Antonio M."/>
            <person name="Oren A."/>
            <person name="Chaudhuri R.R."/>
            <person name="La Ragione R."/>
            <person name="Hildebrand F."/>
            <person name="Pallen M.J."/>
        </authorList>
    </citation>
    <scope>NUCLEOTIDE SEQUENCE</scope>
    <source>
        <strain evidence="1">ChiHjej9B8-1298</strain>
    </source>
</reference>
<accession>A0A9D2J251</accession>
<feature type="non-terminal residue" evidence="1">
    <location>
        <position position="1"/>
    </location>
</feature>
<protein>
    <submittedName>
        <fullName evidence="1">Uncharacterized protein</fullName>
    </submittedName>
</protein>
<sequence length="91" mass="10136">NGWGSGDTKMTLAYDENNAAYLTATLDMPAGNTWKIRPDEKWENDKGPGQLKFEGDVADNGDGNFIANEAGSYTIKWYFNKVEQKLVVTKN</sequence>
<gene>
    <name evidence="1" type="ORF">H9814_05365</name>
</gene>
<dbReference type="Gene3D" id="2.60.40.3620">
    <property type="match status" value="1"/>
</dbReference>
<proteinExistence type="predicted"/>
<dbReference type="AlphaFoldDB" id="A0A9D2J251"/>
<evidence type="ECO:0000313" key="1">
    <source>
        <dbReference type="EMBL" id="HIZ32964.1"/>
    </source>
</evidence>
<dbReference type="Proteomes" id="UP000824028">
    <property type="component" value="Unassembled WGS sequence"/>
</dbReference>
<reference evidence="1" key="2">
    <citation type="submission" date="2021-04" db="EMBL/GenBank/DDBJ databases">
        <authorList>
            <person name="Gilroy R."/>
        </authorList>
    </citation>
    <scope>NUCLEOTIDE SEQUENCE</scope>
    <source>
        <strain evidence="1">ChiHjej9B8-1298</strain>
    </source>
</reference>
<dbReference type="EMBL" id="DXBX01000039">
    <property type="protein sequence ID" value="HIZ32964.1"/>
    <property type="molecule type" value="Genomic_DNA"/>
</dbReference>